<gene>
    <name evidence="1" type="ORF">SCARUB_03374</name>
</gene>
<evidence type="ECO:0000313" key="2">
    <source>
        <dbReference type="Proteomes" id="UP000094056"/>
    </source>
</evidence>
<comment type="caution">
    <text evidence="1">The sequence shown here is derived from an EMBL/GenBank/DDBJ whole genome shotgun (WGS) entry which is preliminary data.</text>
</comment>
<dbReference type="AlphaFoldDB" id="A0A1E3X7B7"/>
<reference evidence="1 2" key="1">
    <citation type="submission" date="2016-07" db="EMBL/GenBank/DDBJ databases">
        <title>Draft genome of Scalindua rubra, obtained from a brine-seawater interface in the Red Sea, sheds light on salt adaptation in anammox bacteria.</title>
        <authorList>
            <person name="Speth D.R."/>
            <person name="Lagkouvardos I."/>
            <person name="Wang Y."/>
            <person name="Qian P.-Y."/>
            <person name="Dutilh B.E."/>
            <person name="Jetten M.S."/>
        </authorList>
    </citation>
    <scope>NUCLEOTIDE SEQUENCE [LARGE SCALE GENOMIC DNA]</scope>
    <source>
        <strain evidence="1">BSI-1</strain>
    </source>
</reference>
<dbReference type="Proteomes" id="UP000094056">
    <property type="component" value="Unassembled WGS sequence"/>
</dbReference>
<organism evidence="1 2">
    <name type="scientific">Candidatus Scalindua rubra</name>
    <dbReference type="NCBI Taxonomy" id="1872076"/>
    <lineage>
        <taxon>Bacteria</taxon>
        <taxon>Pseudomonadati</taxon>
        <taxon>Planctomycetota</taxon>
        <taxon>Candidatus Brocadiia</taxon>
        <taxon>Candidatus Brocadiales</taxon>
        <taxon>Candidatus Scalinduaceae</taxon>
        <taxon>Candidatus Scalindua</taxon>
    </lineage>
</organism>
<name>A0A1E3X7B7_9BACT</name>
<protein>
    <submittedName>
        <fullName evidence="1">Uncharacterized protein</fullName>
    </submittedName>
</protein>
<accession>A0A1E3X7B7</accession>
<evidence type="ECO:0000313" key="1">
    <source>
        <dbReference type="EMBL" id="ODS31505.1"/>
    </source>
</evidence>
<sequence>MYGAFPPERLWRAGLTLRIIDYCRVWKPDLHAQFYLTITPIKLTSETCQCGDCLSLMV</sequence>
<dbReference type="EMBL" id="MAYW01000113">
    <property type="protein sequence ID" value="ODS31505.1"/>
    <property type="molecule type" value="Genomic_DNA"/>
</dbReference>
<proteinExistence type="predicted"/>